<dbReference type="EMBL" id="CP111026">
    <property type="protein sequence ID" value="WAR27329.1"/>
    <property type="molecule type" value="Genomic_DNA"/>
</dbReference>
<gene>
    <name evidence="1" type="ORF">MAR_013033</name>
</gene>
<evidence type="ECO:0000313" key="1">
    <source>
        <dbReference type="EMBL" id="WAR27329.1"/>
    </source>
</evidence>
<name>A0ABY7G1F3_MYAAR</name>
<dbReference type="Proteomes" id="UP001164746">
    <property type="component" value="Chromosome 15"/>
</dbReference>
<organism evidence="1 2">
    <name type="scientific">Mya arenaria</name>
    <name type="common">Soft-shell clam</name>
    <dbReference type="NCBI Taxonomy" id="6604"/>
    <lineage>
        <taxon>Eukaryota</taxon>
        <taxon>Metazoa</taxon>
        <taxon>Spiralia</taxon>
        <taxon>Lophotrochozoa</taxon>
        <taxon>Mollusca</taxon>
        <taxon>Bivalvia</taxon>
        <taxon>Autobranchia</taxon>
        <taxon>Heteroconchia</taxon>
        <taxon>Euheterodonta</taxon>
        <taxon>Imparidentia</taxon>
        <taxon>Neoheterodontei</taxon>
        <taxon>Myida</taxon>
        <taxon>Myoidea</taxon>
        <taxon>Myidae</taxon>
        <taxon>Mya</taxon>
    </lineage>
</organism>
<accession>A0ABY7G1F3</accession>
<proteinExistence type="predicted"/>
<protein>
    <submittedName>
        <fullName evidence="1">Uncharacterized protein</fullName>
    </submittedName>
</protein>
<reference evidence="1" key="1">
    <citation type="submission" date="2022-11" db="EMBL/GenBank/DDBJ databases">
        <title>Centuries of genome instability and evolution in soft-shell clam transmissible cancer (bioRxiv).</title>
        <authorList>
            <person name="Hart S.F.M."/>
            <person name="Yonemitsu M.A."/>
            <person name="Giersch R.M."/>
            <person name="Beal B.F."/>
            <person name="Arriagada G."/>
            <person name="Davis B.W."/>
            <person name="Ostrander E.A."/>
            <person name="Goff S.P."/>
            <person name="Metzger M.J."/>
        </authorList>
    </citation>
    <scope>NUCLEOTIDE SEQUENCE</scope>
    <source>
        <strain evidence="1">MELC-2E11</strain>
        <tissue evidence="1">Siphon/mantle</tissue>
    </source>
</reference>
<evidence type="ECO:0000313" key="2">
    <source>
        <dbReference type="Proteomes" id="UP001164746"/>
    </source>
</evidence>
<sequence length="207" mass="23343">MYAMCDSERLHVDKKINKVKLGLSGEGGIGQSNTYRIGIKVPKEERGTVFDFEAKLDNKARAAFDCSYSDVNELSSRGKSTHVSNQFKYPIWVKCDSERIKVNKGVRGISGNFKVGSNVSANAKFKEEVGIKADKDARVGGSINYTDKLSRRFIEIGFTRFTPDKHTRFDVDCKGTDTVYIWIYYNGCAMEFRRNKITVSSLVQMAM</sequence>
<keyword evidence="2" id="KW-1185">Reference proteome</keyword>